<evidence type="ECO:0000313" key="1">
    <source>
        <dbReference type="EMBL" id="KAK1733375.1"/>
    </source>
</evidence>
<dbReference type="InterPro" id="IPR053139">
    <property type="entry name" value="Surface_bspA-like"/>
</dbReference>
<dbReference type="InterPro" id="IPR026906">
    <property type="entry name" value="LRR_5"/>
</dbReference>
<dbReference type="Gene3D" id="3.80.10.10">
    <property type="entry name" value="Ribonuclease Inhibitor"/>
    <property type="match status" value="1"/>
</dbReference>
<dbReference type="AlphaFoldDB" id="A0AAD8XU13"/>
<evidence type="ECO:0000313" key="2">
    <source>
        <dbReference type="Proteomes" id="UP001224775"/>
    </source>
</evidence>
<evidence type="ECO:0008006" key="3">
    <source>
        <dbReference type="Google" id="ProtNLM"/>
    </source>
</evidence>
<protein>
    <recommendedName>
        <fullName evidence="3">Leucine-rich repeat domain-containing protein</fullName>
    </recommendedName>
</protein>
<feature type="non-terminal residue" evidence="1">
    <location>
        <position position="224"/>
    </location>
</feature>
<accession>A0AAD8XU13</accession>
<comment type="caution">
    <text evidence="1">The sequence shown here is derived from an EMBL/GenBank/DDBJ whole genome shotgun (WGS) entry which is preliminary data.</text>
</comment>
<sequence length="224" mass="25158">MMIAADGWYTFTGREGEVIPNGVTRVRIHESLTVIPARAFQFRRTIEEVECHVDVKTVKEGAFRNCRSLRIVIMPGVEVVEHHAFAECDALADVECDKLEIIERGAFESCQSLKSINLPSAKIVKRYAFDECRALKNVIFGKALESIEGAFYECTSLERITIPLKDGMISDDDTFRGCKKLIHVNLVEGAVLRDTIAALLLEEWRNIMNEEINAINQSLPTTPA</sequence>
<dbReference type="PANTHER" id="PTHR45661">
    <property type="entry name" value="SURFACE ANTIGEN"/>
    <property type="match status" value="1"/>
</dbReference>
<keyword evidence="2" id="KW-1185">Reference proteome</keyword>
<dbReference type="PANTHER" id="PTHR45661:SF3">
    <property type="entry name" value="IG-LIKE DOMAIN-CONTAINING PROTEIN"/>
    <property type="match status" value="1"/>
</dbReference>
<organism evidence="1 2">
    <name type="scientific">Skeletonema marinoi</name>
    <dbReference type="NCBI Taxonomy" id="267567"/>
    <lineage>
        <taxon>Eukaryota</taxon>
        <taxon>Sar</taxon>
        <taxon>Stramenopiles</taxon>
        <taxon>Ochrophyta</taxon>
        <taxon>Bacillariophyta</taxon>
        <taxon>Coscinodiscophyceae</taxon>
        <taxon>Thalassiosirophycidae</taxon>
        <taxon>Thalassiosirales</taxon>
        <taxon>Skeletonemataceae</taxon>
        <taxon>Skeletonema</taxon>
        <taxon>Skeletonema marinoi-dohrnii complex</taxon>
    </lineage>
</organism>
<dbReference type="EMBL" id="JATAAI010000050">
    <property type="protein sequence ID" value="KAK1733375.1"/>
    <property type="molecule type" value="Genomic_DNA"/>
</dbReference>
<gene>
    <name evidence="1" type="ORF">QTG54_015934</name>
</gene>
<reference evidence="1" key="1">
    <citation type="submission" date="2023-06" db="EMBL/GenBank/DDBJ databases">
        <title>Survivors Of The Sea: Transcriptome response of Skeletonema marinoi to long-term dormancy.</title>
        <authorList>
            <person name="Pinder M.I.M."/>
            <person name="Kourtchenko O."/>
            <person name="Robertson E.K."/>
            <person name="Larsson T."/>
            <person name="Maumus F."/>
            <person name="Osuna-Cruz C.M."/>
            <person name="Vancaester E."/>
            <person name="Stenow R."/>
            <person name="Vandepoele K."/>
            <person name="Ploug H."/>
            <person name="Bruchert V."/>
            <person name="Godhe A."/>
            <person name="Topel M."/>
        </authorList>
    </citation>
    <scope>NUCLEOTIDE SEQUENCE</scope>
    <source>
        <strain evidence="1">R05AC</strain>
    </source>
</reference>
<dbReference type="SUPFAM" id="SSF52058">
    <property type="entry name" value="L domain-like"/>
    <property type="match status" value="1"/>
</dbReference>
<proteinExistence type="predicted"/>
<dbReference type="Pfam" id="PF13306">
    <property type="entry name" value="LRR_5"/>
    <property type="match status" value="1"/>
</dbReference>
<dbReference type="InterPro" id="IPR032675">
    <property type="entry name" value="LRR_dom_sf"/>
</dbReference>
<dbReference type="Proteomes" id="UP001224775">
    <property type="component" value="Unassembled WGS sequence"/>
</dbReference>
<name>A0AAD8XU13_9STRA</name>